<dbReference type="RefSeq" id="WP_192756122.1">
    <property type="nucleotide sequence ID" value="NZ_BAABJL010000160.1"/>
</dbReference>
<dbReference type="InterPro" id="IPR036922">
    <property type="entry name" value="Rieske_2Fe-2S_sf"/>
</dbReference>
<feature type="domain" description="Rieske" evidence="5">
    <location>
        <begin position="3"/>
        <end position="114"/>
    </location>
</feature>
<evidence type="ECO:0000259" key="5">
    <source>
        <dbReference type="PROSITE" id="PS51296"/>
    </source>
</evidence>
<dbReference type="GO" id="GO:0046872">
    <property type="term" value="F:metal ion binding"/>
    <property type="evidence" value="ECO:0007669"/>
    <property type="project" value="UniProtKB-KW"/>
</dbReference>
<keyword evidence="4" id="KW-0411">Iron-sulfur</keyword>
<dbReference type="GO" id="GO:0004497">
    <property type="term" value="F:monooxygenase activity"/>
    <property type="evidence" value="ECO:0007669"/>
    <property type="project" value="UniProtKB-ARBA"/>
</dbReference>
<gene>
    <name evidence="6" type="ORF">HEB94_010061</name>
</gene>
<dbReference type="GO" id="GO:0016705">
    <property type="term" value="F:oxidoreductase activity, acting on paired donors, with incorporation or reduction of molecular oxygen"/>
    <property type="evidence" value="ECO:0007669"/>
    <property type="project" value="UniProtKB-ARBA"/>
</dbReference>
<sequence length="156" mass="16591">MKYVVATLEEIAPGDRKIVEVAGRSIGIFNVSGELFALRNRCPHQGAPLCQGSLWGTVTASVPGQIEYTPGGEILSCPHHGWEFHIRTGQSWCDPGRLRVGGYRVDVESGKDLLEDDAPDAAGPGGEAPAGRVKGPYVAETIPVTIEGHYVVLDVA</sequence>
<dbReference type="EMBL" id="JADBEM010000001">
    <property type="protein sequence ID" value="MBE1613213.1"/>
    <property type="molecule type" value="Genomic_DNA"/>
</dbReference>
<dbReference type="SUPFAM" id="SSF50022">
    <property type="entry name" value="ISP domain"/>
    <property type="match status" value="1"/>
</dbReference>
<reference evidence="6" key="1">
    <citation type="submission" date="2020-10" db="EMBL/GenBank/DDBJ databases">
        <title>Sequencing the genomes of 1000 actinobacteria strains.</title>
        <authorList>
            <person name="Klenk H.-P."/>
        </authorList>
    </citation>
    <scope>NUCLEOTIDE SEQUENCE</scope>
    <source>
        <strain evidence="6">DSM 45354</strain>
    </source>
</reference>
<keyword evidence="6" id="KW-0223">Dioxygenase</keyword>
<evidence type="ECO:0000256" key="2">
    <source>
        <dbReference type="ARBA" id="ARBA00022723"/>
    </source>
</evidence>
<evidence type="ECO:0000313" key="7">
    <source>
        <dbReference type="Proteomes" id="UP000638648"/>
    </source>
</evidence>
<keyword evidence="3" id="KW-0408">Iron</keyword>
<dbReference type="PROSITE" id="PS51296">
    <property type="entry name" value="RIESKE"/>
    <property type="match status" value="1"/>
</dbReference>
<keyword evidence="6" id="KW-0560">Oxidoreductase</keyword>
<dbReference type="InterPro" id="IPR017941">
    <property type="entry name" value="Rieske_2Fe-2S"/>
</dbReference>
<evidence type="ECO:0000313" key="6">
    <source>
        <dbReference type="EMBL" id="MBE1613213.1"/>
    </source>
</evidence>
<proteinExistence type="predicted"/>
<evidence type="ECO:0000256" key="4">
    <source>
        <dbReference type="ARBA" id="ARBA00023014"/>
    </source>
</evidence>
<dbReference type="Proteomes" id="UP000638648">
    <property type="component" value="Unassembled WGS sequence"/>
</dbReference>
<dbReference type="PANTHER" id="PTHR21496">
    <property type="entry name" value="FERREDOXIN-RELATED"/>
    <property type="match status" value="1"/>
</dbReference>
<protein>
    <submittedName>
        <fullName evidence="6">3-phenylpropionate/trans-cinnamate dioxygenase ferredoxin subunit</fullName>
    </submittedName>
</protein>
<keyword evidence="7" id="KW-1185">Reference proteome</keyword>
<keyword evidence="2" id="KW-0479">Metal-binding</keyword>
<organism evidence="6 7">
    <name type="scientific">Actinopolymorpha pittospori</name>
    <dbReference type="NCBI Taxonomy" id="648752"/>
    <lineage>
        <taxon>Bacteria</taxon>
        <taxon>Bacillati</taxon>
        <taxon>Actinomycetota</taxon>
        <taxon>Actinomycetes</taxon>
        <taxon>Propionibacteriales</taxon>
        <taxon>Actinopolymorphaceae</taxon>
        <taxon>Actinopolymorpha</taxon>
    </lineage>
</organism>
<dbReference type="GO" id="GO:0051537">
    <property type="term" value="F:2 iron, 2 sulfur cluster binding"/>
    <property type="evidence" value="ECO:0007669"/>
    <property type="project" value="UniProtKB-KW"/>
</dbReference>
<name>A0A927NAH5_9ACTN</name>
<dbReference type="PANTHER" id="PTHR21496:SF23">
    <property type="entry name" value="3-PHENYLPROPIONATE_CINNAMIC ACID DIOXYGENASE FERREDOXIN SUBUNIT"/>
    <property type="match status" value="1"/>
</dbReference>
<evidence type="ECO:0000256" key="3">
    <source>
        <dbReference type="ARBA" id="ARBA00023004"/>
    </source>
</evidence>
<dbReference type="AlphaFoldDB" id="A0A927NAH5"/>
<evidence type="ECO:0000256" key="1">
    <source>
        <dbReference type="ARBA" id="ARBA00022714"/>
    </source>
</evidence>
<comment type="caution">
    <text evidence="6">The sequence shown here is derived from an EMBL/GenBank/DDBJ whole genome shotgun (WGS) entry which is preliminary data.</text>
</comment>
<accession>A0A927NAH5</accession>
<dbReference type="Gene3D" id="2.102.10.10">
    <property type="entry name" value="Rieske [2Fe-2S] iron-sulphur domain"/>
    <property type="match status" value="1"/>
</dbReference>
<dbReference type="GO" id="GO:0051213">
    <property type="term" value="F:dioxygenase activity"/>
    <property type="evidence" value="ECO:0007669"/>
    <property type="project" value="UniProtKB-KW"/>
</dbReference>
<keyword evidence="1" id="KW-0001">2Fe-2S</keyword>
<dbReference type="Pfam" id="PF00355">
    <property type="entry name" value="Rieske"/>
    <property type="match status" value="1"/>
</dbReference>